<dbReference type="Gene3D" id="6.10.250.2270">
    <property type="match status" value="1"/>
</dbReference>
<proteinExistence type="inferred from homology"/>
<keyword evidence="6" id="KW-0687">Ribonucleoprotein</keyword>
<dbReference type="AlphaFoldDB" id="A0A2R5GMY4"/>
<dbReference type="Gene3D" id="2.30.30.30">
    <property type="match status" value="1"/>
</dbReference>
<keyword evidence="9" id="KW-1185">Reference proteome</keyword>
<comment type="caution">
    <text evidence="8">The sequence shown here is derived from an EMBL/GenBank/DDBJ whole genome shotgun (WGS) entry which is preliminary data.</text>
</comment>
<dbReference type="InterPro" id="IPR002784">
    <property type="entry name" value="Ribosomal_eL14_dom"/>
</dbReference>
<dbReference type="Pfam" id="PF01929">
    <property type="entry name" value="Ribosomal_L14e"/>
    <property type="match status" value="1"/>
</dbReference>
<evidence type="ECO:0000256" key="2">
    <source>
        <dbReference type="ARBA" id="ARBA00006592"/>
    </source>
</evidence>
<dbReference type="GO" id="GO:0009507">
    <property type="term" value="C:chloroplast"/>
    <property type="evidence" value="ECO:0007669"/>
    <property type="project" value="UniProtKB-SubCell"/>
</dbReference>
<dbReference type="GO" id="GO:0042273">
    <property type="term" value="P:ribosomal large subunit biogenesis"/>
    <property type="evidence" value="ECO:0007669"/>
    <property type="project" value="TreeGrafter"/>
</dbReference>
<evidence type="ECO:0000256" key="1">
    <source>
        <dbReference type="ARBA" id="ARBA00004229"/>
    </source>
</evidence>
<dbReference type="PANTHER" id="PTHR11127:SF2">
    <property type="entry name" value="LARGE RIBOSOMAL SUBUNIT PROTEIN EL14"/>
    <property type="match status" value="1"/>
</dbReference>
<dbReference type="GO" id="GO:0003735">
    <property type="term" value="F:structural constituent of ribosome"/>
    <property type="evidence" value="ECO:0007669"/>
    <property type="project" value="InterPro"/>
</dbReference>
<feature type="domain" description="Large ribosomal subunit protein eL14" evidence="7">
    <location>
        <begin position="48"/>
        <end position="121"/>
    </location>
</feature>
<protein>
    <submittedName>
        <fullName evidence="8">60S ribosomal protein L14</fullName>
    </submittedName>
</protein>
<dbReference type="OrthoDB" id="1875589at2759"/>
<comment type="subcellular location">
    <subcellularLocation>
        <location evidence="1">Plastid</location>
        <location evidence="1">Chloroplast</location>
    </subcellularLocation>
</comment>
<dbReference type="FunCoup" id="A0A2R5GMY4">
    <property type="interactions" value="401"/>
</dbReference>
<dbReference type="PANTHER" id="PTHR11127">
    <property type="entry name" value="60S RIBOSOMAL PROTEIN L14"/>
    <property type="match status" value="1"/>
</dbReference>
<dbReference type="InterPro" id="IPR014722">
    <property type="entry name" value="Rib_uL2_dom2"/>
</dbReference>
<evidence type="ECO:0000313" key="8">
    <source>
        <dbReference type="EMBL" id="GBG31659.1"/>
    </source>
</evidence>
<keyword evidence="5 8" id="KW-0689">Ribosomal protein</keyword>
<dbReference type="InterPro" id="IPR039660">
    <property type="entry name" value="Ribosomal_eL14"/>
</dbReference>
<dbReference type="InterPro" id="IPR008991">
    <property type="entry name" value="Translation_prot_SH3-like_sf"/>
</dbReference>
<sequence>MVFTKFVEVGRVVLINYGPLCGKLATIINVVDSNRVLIDGPEETTGVKRQVINIKRITLTDIKVTIGVQARAKSLKKALADADFENKWKESALARKLEMRRKRLEMNDFDRFKVMLAKKAKAKAVKKKFQELKASA</sequence>
<dbReference type="CDD" id="cd23702">
    <property type="entry name" value="eL14"/>
    <property type="match status" value="1"/>
</dbReference>
<dbReference type="Proteomes" id="UP000241890">
    <property type="component" value="Unassembled WGS sequence"/>
</dbReference>
<keyword evidence="4" id="KW-0934">Plastid</keyword>
<accession>A0A2R5GMY4</accession>
<evidence type="ECO:0000259" key="7">
    <source>
        <dbReference type="Pfam" id="PF01929"/>
    </source>
</evidence>
<dbReference type="GO" id="GO:0003723">
    <property type="term" value="F:RNA binding"/>
    <property type="evidence" value="ECO:0007669"/>
    <property type="project" value="InterPro"/>
</dbReference>
<dbReference type="GO" id="GO:0006412">
    <property type="term" value="P:translation"/>
    <property type="evidence" value="ECO:0007669"/>
    <property type="project" value="InterPro"/>
</dbReference>
<organism evidence="8 9">
    <name type="scientific">Hondaea fermentalgiana</name>
    <dbReference type="NCBI Taxonomy" id="2315210"/>
    <lineage>
        <taxon>Eukaryota</taxon>
        <taxon>Sar</taxon>
        <taxon>Stramenopiles</taxon>
        <taxon>Bigyra</taxon>
        <taxon>Labyrinthulomycetes</taxon>
        <taxon>Thraustochytrida</taxon>
        <taxon>Thraustochytriidae</taxon>
        <taxon>Hondaea</taxon>
    </lineage>
</organism>
<reference evidence="8 9" key="1">
    <citation type="submission" date="2017-12" db="EMBL/GenBank/DDBJ databases">
        <title>Sequencing, de novo assembly and annotation of complete genome of a new Thraustochytrid species, strain FCC1311.</title>
        <authorList>
            <person name="Sedici K."/>
            <person name="Godart F."/>
            <person name="Aiese Cigliano R."/>
            <person name="Sanseverino W."/>
            <person name="Barakat M."/>
            <person name="Ortet P."/>
            <person name="Marechal E."/>
            <person name="Cagnac O."/>
            <person name="Amato A."/>
        </authorList>
    </citation>
    <scope>NUCLEOTIDE SEQUENCE [LARGE SCALE GENOMIC DNA]</scope>
</reference>
<dbReference type="InParanoid" id="A0A2R5GMY4"/>
<dbReference type="GO" id="GO:0022625">
    <property type="term" value="C:cytosolic large ribosomal subunit"/>
    <property type="evidence" value="ECO:0007669"/>
    <property type="project" value="TreeGrafter"/>
</dbReference>
<evidence type="ECO:0000313" key="9">
    <source>
        <dbReference type="Proteomes" id="UP000241890"/>
    </source>
</evidence>
<name>A0A2R5GMY4_9STRA</name>
<evidence type="ECO:0000256" key="5">
    <source>
        <dbReference type="ARBA" id="ARBA00022980"/>
    </source>
</evidence>
<comment type="similarity">
    <text evidence="2">Belongs to the eukaryotic ribosomal protein eL14 family.</text>
</comment>
<evidence type="ECO:0000256" key="6">
    <source>
        <dbReference type="ARBA" id="ARBA00023274"/>
    </source>
</evidence>
<evidence type="ECO:0000256" key="3">
    <source>
        <dbReference type="ARBA" id="ARBA00022528"/>
    </source>
</evidence>
<keyword evidence="3" id="KW-0150">Chloroplast</keyword>
<gene>
    <name evidence="8" type="ORF">FCC1311_078842</name>
</gene>
<evidence type="ECO:0000256" key="4">
    <source>
        <dbReference type="ARBA" id="ARBA00022640"/>
    </source>
</evidence>
<dbReference type="EMBL" id="BEYU01000103">
    <property type="protein sequence ID" value="GBG31659.1"/>
    <property type="molecule type" value="Genomic_DNA"/>
</dbReference>
<dbReference type="SUPFAM" id="SSF50104">
    <property type="entry name" value="Translation proteins SH3-like domain"/>
    <property type="match status" value="1"/>
</dbReference>